<dbReference type="EMBL" id="UINC01025249">
    <property type="protein sequence ID" value="SVB00476.1"/>
    <property type="molecule type" value="Genomic_DNA"/>
</dbReference>
<dbReference type="SMART" id="SM00740">
    <property type="entry name" value="PASTA"/>
    <property type="match status" value="3"/>
</dbReference>
<protein>
    <recommendedName>
        <fullName evidence="2">PASTA domain-containing protein</fullName>
    </recommendedName>
</protein>
<dbReference type="CDD" id="cd06577">
    <property type="entry name" value="PASTA_pknB"/>
    <property type="match status" value="3"/>
</dbReference>
<organism evidence="3">
    <name type="scientific">marine metagenome</name>
    <dbReference type="NCBI Taxonomy" id="408172"/>
    <lineage>
        <taxon>unclassified sequences</taxon>
        <taxon>metagenomes</taxon>
        <taxon>ecological metagenomes</taxon>
    </lineage>
</organism>
<evidence type="ECO:0000313" key="3">
    <source>
        <dbReference type="EMBL" id="SVB00476.1"/>
    </source>
</evidence>
<gene>
    <name evidence="3" type="ORF">METZ01_LOCUS153330</name>
</gene>
<keyword evidence="1" id="KW-0472">Membrane</keyword>
<evidence type="ECO:0000256" key="1">
    <source>
        <dbReference type="SAM" id="Phobius"/>
    </source>
</evidence>
<name>A0A382AG49_9ZZZZ</name>
<feature type="transmembrane region" description="Helical" evidence="1">
    <location>
        <begin position="7"/>
        <end position="31"/>
    </location>
</feature>
<dbReference type="Pfam" id="PF03793">
    <property type="entry name" value="PASTA"/>
    <property type="match status" value="3"/>
</dbReference>
<dbReference type="AlphaFoldDB" id="A0A382AG49"/>
<feature type="domain" description="PASTA" evidence="2">
    <location>
        <begin position="170"/>
        <end position="238"/>
    </location>
</feature>
<keyword evidence="1" id="KW-0812">Transmembrane</keyword>
<reference evidence="3" key="1">
    <citation type="submission" date="2018-05" db="EMBL/GenBank/DDBJ databases">
        <authorList>
            <person name="Lanie J.A."/>
            <person name="Ng W.-L."/>
            <person name="Kazmierczak K.M."/>
            <person name="Andrzejewski T.M."/>
            <person name="Davidsen T.M."/>
            <person name="Wayne K.J."/>
            <person name="Tettelin H."/>
            <person name="Glass J.I."/>
            <person name="Rusch D."/>
            <person name="Podicherti R."/>
            <person name="Tsui H.-C.T."/>
            <person name="Winkler M.E."/>
        </authorList>
    </citation>
    <scope>NUCLEOTIDE SEQUENCE</scope>
</reference>
<sequence length="251" mass="28399">MNRFVRYLLIFGFMGLFTLIIFNSVIMPWYIRKAHSIPLMNLKNKTISKAIDILESEGFKAVINDTVLTNTVLSGIVMDQFPKPYSRVKAGRTVRLSISHPERLVDVPNLIGQSKRNGELILQQVGLLLDTVYFEFHPDKKEGTIIWQSPKGGDVLRKGNGIHLSVSQGKPPNFFQVPNLYQLSKTEAEKELKKSGLLLGKIDYKQDTTLIPFTVLDQSIVPGTVLERSIPVNIIISVEDLQDIFNQMMEK</sequence>
<accession>A0A382AG49</accession>
<feature type="domain" description="PASTA" evidence="2">
    <location>
        <begin position="100"/>
        <end position="168"/>
    </location>
</feature>
<evidence type="ECO:0000259" key="2">
    <source>
        <dbReference type="PROSITE" id="PS51178"/>
    </source>
</evidence>
<dbReference type="PROSITE" id="PS51178">
    <property type="entry name" value="PASTA"/>
    <property type="match status" value="2"/>
</dbReference>
<dbReference type="InterPro" id="IPR005543">
    <property type="entry name" value="PASTA_dom"/>
</dbReference>
<dbReference type="Gene3D" id="3.30.10.20">
    <property type="match status" value="3"/>
</dbReference>
<proteinExistence type="predicted"/>
<keyword evidence="1" id="KW-1133">Transmembrane helix</keyword>